<accession>A0A3B3C4G8</accession>
<reference evidence="1" key="1">
    <citation type="submission" date="2025-08" db="UniProtKB">
        <authorList>
            <consortium name="Ensembl"/>
        </authorList>
    </citation>
    <scope>IDENTIFICATION</scope>
</reference>
<evidence type="ECO:0000313" key="2">
    <source>
        <dbReference type="Proteomes" id="UP000261560"/>
    </source>
</evidence>
<dbReference type="Gene3D" id="3.30.420.10">
    <property type="entry name" value="Ribonuclease H-like superfamily/Ribonuclease H"/>
    <property type="match status" value="1"/>
</dbReference>
<dbReference type="STRING" id="30732.ENSOMEP00000011957"/>
<keyword evidence="2" id="KW-1185">Reference proteome</keyword>
<sequence length="81" mass="9239">MYILKTGIVFFPAKVKYLNVHFDQLGCAVCTRGTDKTKLADLQQMVVEEWDVISQQCVTRLVTSVKRRCQAFLDQFGSSFS</sequence>
<dbReference type="GeneTree" id="ENSGT01150000287592"/>
<evidence type="ECO:0000313" key="1">
    <source>
        <dbReference type="Ensembl" id="ENSOMEP00000011957.1"/>
    </source>
</evidence>
<reference evidence="1" key="2">
    <citation type="submission" date="2025-09" db="UniProtKB">
        <authorList>
            <consortium name="Ensembl"/>
        </authorList>
    </citation>
    <scope>IDENTIFICATION</scope>
</reference>
<dbReference type="PaxDb" id="30732-ENSOMEP00000011957"/>
<organism evidence="1 2">
    <name type="scientific">Oryzias melastigma</name>
    <name type="common">Marine medaka</name>
    <dbReference type="NCBI Taxonomy" id="30732"/>
    <lineage>
        <taxon>Eukaryota</taxon>
        <taxon>Metazoa</taxon>
        <taxon>Chordata</taxon>
        <taxon>Craniata</taxon>
        <taxon>Vertebrata</taxon>
        <taxon>Euteleostomi</taxon>
        <taxon>Actinopterygii</taxon>
        <taxon>Neopterygii</taxon>
        <taxon>Teleostei</taxon>
        <taxon>Neoteleostei</taxon>
        <taxon>Acanthomorphata</taxon>
        <taxon>Ovalentaria</taxon>
        <taxon>Atherinomorphae</taxon>
        <taxon>Beloniformes</taxon>
        <taxon>Adrianichthyidae</taxon>
        <taxon>Oryziinae</taxon>
        <taxon>Oryzias</taxon>
    </lineage>
</organism>
<protein>
    <submittedName>
        <fullName evidence="1">Uncharacterized protein</fullName>
    </submittedName>
</protein>
<dbReference type="InterPro" id="IPR036397">
    <property type="entry name" value="RNaseH_sf"/>
</dbReference>
<dbReference type="AlphaFoldDB" id="A0A3B3C4G8"/>
<dbReference type="Proteomes" id="UP000261560">
    <property type="component" value="Unplaced"/>
</dbReference>
<proteinExistence type="predicted"/>
<dbReference type="GO" id="GO:0003676">
    <property type="term" value="F:nucleic acid binding"/>
    <property type="evidence" value="ECO:0007669"/>
    <property type="project" value="InterPro"/>
</dbReference>
<name>A0A3B3C4G8_ORYME</name>
<dbReference type="Ensembl" id="ENSOMET00000019173.1">
    <property type="protein sequence ID" value="ENSOMEP00000011957.1"/>
    <property type="gene ID" value="ENSOMEG00000013302.1"/>
</dbReference>